<evidence type="ECO:0000313" key="1">
    <source>
        <dbReference type="EMBL" id="KFN42198.1"/>
    </source>
</evidence>
<dbReference type="Proteomes" id="UP000029385">
    <property type="component" value="Unassembled WGS sequence"/>
</dbReference>
<comment type="caution">
    <text evidence="1">The sequence shown here is derived from an EMBL/GenBank/DDBJ whole genome shotgun (WGS) entry which is preliminary data.</text>
</comment>
<gene>
    <name evidence="1" type="ORF">N789_14520</name>
</gene>
<protein>
    <submittedName>
        <fullName evidence="1">Uncharacterized protein</fullName>
    </submittedName>
</protein>
<organism evidence="1 2">
    <name type="scientific">Arenimonas oryziterrae DSM 21050 = YC6267</name>
    <dbReference type="NCBI Taxonomy" id="1121015"/>
    <lineage>
        <taxon>Bacteria</taxon>
        <taxon>Pseudomonadati</taxon>
        <taxon>Pseudomonadota</taxon>
        <taxon>Gammaproteobacteria</taxon>
        <taxon>Lysobacterales</taxon>
        <taxon>Lysobacteraceae</taxon>
        <taxon>Arenimonas</taxon>
    </lineage>
</organism>
<dbReference type="STRING" id="1121015.GCA_000420545_02176"/>
<accession>A0A091APU5</accession>
<name>A0A091APU5_9GAMM</name>
<dbReference type="PATRIC" id="fig|1121015.4.peg.2368"/>
<proteinExistence type="predicted"/>
<dbReference type="OrthoDB" id="283948at2"/>
<reference evidence="1 2" key="1">
    <citation type="submission" date="2013-09" db="EMBL/GenBank/DDBJ databases">
        <title>Genome sequencing of Arenimonas oryziterrae.</title>
        <authorList>
            <person name="Chen F."/>
            <person name="Wang G."/>
        </authorList>
    </citation>
    <scope>NUCLEOTIDE SEQUENCE [LARGE SCALE GENOMIC DNA]</scope>
    <source>
        <strain evidence="1 2">YC6267</strain>
    </source>
</reference>
<dbReference type="RefSeq" id="WP_022969786.1">
    <property type="nucleotide sequence ID" value="NZ_ATVD01000004.1"/>
</dbReference>
<dbReference type="eggNOG" id="ENOG5032S9J">
    <property type="taxonomic scope" value="Bacteria"/>
</dbReference>
<sequence>MRPALLLWPPGEPGDARMQVRAFTECVDDLDVDFSMAPRHALVSELLALCVEPPTETTHDGDFVWRWTTAERLQALLAIARASQGPMTQAVAHCGHADCGGQVEMELGLEGFALHTADAVDWTAPDGQSLRLRLPRGGDLVEWSRQLDQDPKQAEHWLARRLIERADGTPMPSGWVLPPTWLAPIALALNEADPLTALSLTVVCPFCGREVAVDVDLEMLLVESLRSRQRRLTDEIHQLAVHYHWSEAQIVALPPWRRRRYLSRLQADLA</sequence>
<keyword evidence="2" id="KW-1185">Reference proteome</keyword>
<evidence type="ECO:0000313" key="2">
    <source>
        <dbReference type="Proteomes" id="UP000029385"/>
    </source>
</evidence>
<dbReference type="EMBL" id="AVCI01000014">
    <property type="protein sequence ID" value="KFN42198.1"/>
    <property type="molecule type" value="Genomic_DNA"/>
</dbReference>
<dbReference type="AlphaFoldDB" id="A0A091APU5"/>